<evidence type="ECO:0000313" key="2">
    <source>
        <dbReference type="EMBL" id="QIP07024.1"/>
    </source>
</evidence>
<dbReference type="Proteomes" id="UP000500895">
    <property type="component" value="Chromosome"/>
</dbReference>
<organism evidence="2 4">
    <name type="scientific">Bradyrhizobium symbiodeficiens</name>
    <dbReference type="NCBI Taxonomy" id="1404367"/>
    <lineage>
        <taxon>Bacteria</taxon>
        <taxon>Pseudomonadati</taxon>
        <taxon>Pseudomonadota</taxon>
        <taxon>Alphaproteobacteria</taxon>
        <taxon>Hyphomicrobiales</taxon>
        <taxon>Nitrobacteraceae</taxon>
        <taxon>Bradyrhizobium</taxon>
    </lineage>
</organism>
<protein>
    <recommendedName>
        <fullName evidence="5">Addiction module protein</fullName>
    </recommendedName>
</protein>
<dbReference type="KEGG" id="bsym:CIT39_29880"/>
<accession>A0A2U8QJD4</accession>
<reference evidence="3 4" key="2">
    <citation type="journal article" date="2020" name="Int. J. Syst. Evol. Microbiol.">
        <title>Description and complete genome sequences of Bradyrhizobium symbiodeficiens sp. nov., a non-symbiotic bacterium associated with legumes native to Canada.</title>
        <authorList>
            <person name="Bromfield E.S.P."/>
            <person name="Cloutier S."/>
            <person name="Nguyen H.D.T."/>
        </authorList>
    </citation>
    <scope>NUCLEOTIDE SEQUENCE [LARGE SCALE GENOMIC DNA]</scope>
    <source>
        <strain evidence="2 4">101S1MB</strain>
        <strain evidence="1 3">65S1MB</strain>
    </source>
</reference>
<name>A0A2U8QJD4_9BRAD</name>
<dbReference type="Proteomes" id="UP000319298">
    <property type="component" value="Chromosome"/>
</dbReference>
<dbReference type="RefSeq" id="WP_094976223.1">
    <property type="nucleotide sequence ID" value="NZ_CP029427.2"/>
</dbReference>
<dbReference type="EMBL" id="CP041090">
    <property type="protein sequence ID" value="QDF40841.1"/>
    <property type="molecule type" value="Genomic_DNA"/>
</dbReference>
<sequence>MTKQALEILLERVSAWPEEAQEELMRSLTDIENRHLGIYRLSDDERNAVHRGLKDMREGRLASDEAVAAVFNRYSA</sequence>
<reference evidence="2" key="3">
    <citation type="submission" date="2024-02" db="EMBL/GenBank/DDBJ databases">
        <authorList>
            <person name="Bromfield E.S.P."/>
            <person name="Cloutier S."/>
            <person name="Nguyen H.D.T."/>
        </authorList>
    </citation>
    <scope>NUCLEOTIDE SEQUENCE</scope>
    <source>
        <strain evidence="2">101S1MB</strain>
        <strain evidence="1">65S1MB</strain>
    </source>
</reference>
<gene>
    <name evidence="1" type="ORF">FJN17_26545</name>
    <name evidence="2" type="ORF">HAV00_12475</name>
</gene>
<evidence type="ECO:0008006" key="5">
    <source>
        <dbReference type="Google" id="ProtNLM"/>
    </source>
</evidence>
<proteinExistence type="predicted"/>
<keyword evidence="3" id="KW-1185">Reference proteome</keyword>
<evidence type="ECO:0000313" key="3">
    <source>
        <dbReference type="Proteomes" id="UP000319298"/>
    </source>
</evidence>
<dbReference type="AlphaFoldDB" id="A0A2U8QJD4"/>
<evidence type="ECO:0000313" key="1">
    <source>
        <dbReference type="EMBL" id="QDF40841.1"/>
    </source>
</evidence>
<dbReference type="EMBL" id="CP050066">
    <property type="protein sequence ID" value="QIP07024.1"/>
    <property type="molecule type" value="Genomic_DNA"/>
</dbReference>
<reference evidence="3" key="1">
    <citation type="submission" date="2019-06" db="EMBL/GenBank/DDBJ databases">
        <title>Whole-Genome Sequence of Bradyrhizobium sp. 3 Strain 65S1MB.</title>
        <authorList>
            <person name="Bromfield E.S.P."/>
            <person name="Cloutier S."/>
            <person name="Nguyen H.D.T."/>
        </authorList>
    </citation>
    <scope>NUCLEOTIDE SEQUENCE [LARGE SCALE GENOMIC DNA]</scope>
    <source>
        <strain evidence="3">65S1MB</strain>
    </source>
</reference>
<evidence type="ECO:0000313" key="4">
    <source>
        <dbReference type="Proteomes" id="UP000500895"/>
    </source>
</evidence>